<accession>A0A067TNW6</accession>
<protein>
    <submittedName>
        <fullName evidence="9">Uncharacterized protein</fullName>
    </submittedName>
</protein>
<feature type="domain" description="Cyclin-D1-binding protein 1-like N-terminal" evidence="7">
    <location>
        <begin position="47"/>
        <end position="186"/>
    </location>
</feature>
<dbReference type="HOGENOM" id="CLU_059613_0_0_1"/>
<sequence>MSDKQKATLSLTLVQESCTAALSALSESVHDPDYPTAAFSTLRTDFLSLLSILYAATTKVALSLKPSAPHHKASLIPLKDLSNNVAALVHSIRLMRLQEGVTVLEEYVTVARNVISAIRSLSQTLLQDDEANPTEEYLIRTGEVHELIENVRKSGGLSLNNRDAVRRLWARELDSLLDGYAEIQEICKPSESSDQDVEEEDAFDDGWEELGLSSDQKLSSTEADRAAKVQAIIKLVTLLQKKVIKDILSTDAAKRNNSTLDRLAPLSSRLLAASDDLISSMYAPQQTSNIKLSLEAFCDTTKEISGTVMLSSDKTLEGHLESLSISTDDKSTKWFITCFDQIDKTATKILETLSNENETSS</sequence>
<comment type="similarity">
    <text evidence="3">Belongs to the CCNDBP1 family.</text>
</comment>
<dbReference type="PANTHER" id="PTHR15492">
    <property type="entry name" value="CYCLIN D1-BINDING PROTEIN 1"/>
    <property type="match status" value="1"/>
</dbReference>
<dbReference type="STRING" id="685588.A0A067TNW6"/>
<dbReference type="GO" id="GO:0005737">
    <property type="term" value="C:cytoplasm"/>
    <property type="evidence" value="ECO:0007669"/>
    <property type="project" value="UniProtKB-SubCell"/>
</dbReference>
<evidence type="ECO:0000259" key="7">
    <source>
        <dbReference type="Pfam" id="PF13324"/>
    </source>
</evidence>
<dbReference type="GO" id="GO:0005634">
    <property type="term" value="C:nucleus"/>
    <property type="evidence" value="ECO:0007669"/>
    <property type="project" value="UniProtKB-SubCell"/>
</dbReference>
<comment type="subcellular location">
    <subcellularLocation>
        <location evidence="2">Cytoplasm</location>
    </subcellularLocation>
    <subcellularLocation>
        <location evidence="1">Nucleus</location>
    </subcellularLocation>
</comment>
<evidence type="ECO:0000256" key="6">
    <source>
        <dbReference type="ARBA" id="ARBA00023306"/>
    </source>
</evidence>
<evidence type="ECO:0000256" key="4">
    <source>
        <dbReference type="ARBA" id="ARBA00022490"/>
    </source>
</evidence>
<evidence type="ECO:0000313" key="10">
    <source>
        <dbReference type="Proteomes" id="UP000027222"/>
    </source>
</evidence>
<dbReference type="InterPro" id="IPR026907">
    <property type="entry name" value="GCIP-like"/>
</dbReference>
<proteinExistence type="inferred from homology"/>
<feature type="domain" description="Cyclin-D1-binding protein 1-like C-terminal" evidence="8">
    <location>
        <begin position="204"/>
        <end position="304"/>
    </location>
</feature>
<name>A0A067TNW6_GALM3</name>
<dbReference type="Gene3D" id="1.20.1410.10">
    <property type="entry name" value="I/LWEQ domain"/>
    <property type="match status" value="1"/>
</dbReference>
<evidence type="ECO:0000256" key="5">
    <source>
        <dbReference type="ARBA" id="ARBA00023242"/>
    </source>
</evidence>
<reference evidence="10" key="1">
    <citation type="journal article" date="2014" name="Proc. Natl. Acad. Sci. U.S.A.">
        <title>Extensive sampling of basidiomycete genomes demonstrates inadequacy of the white-rot/brown-rot paradigm for wood decay fungi.</title>
        <authorList>
            <person name="Riley R."/>
            <person name="Salamov A.A."/>
            <person name="Brown D.W."/>
            <person name="Nagy L.G."/>
            <person name="Floudas D."/>
            <person name="Held B.W."/>
            <person name="Levasseur A."/>
            <person name="Lombard V."/>
            <person name="Morin E."/>
            <person name="Otillar R."/>
            <person name="Lindquist E.A."/>
            <person name="Sun H."/>
            <person name="LaButti K.M."/>
            <person name="Schmutz J."/>
            <person name="Jabbour D."/>
            <person name="Luo H."/>
            <person name="Baker S.E."/>
            <person name="Pisabarro A.G."/>
            <person name="Walton J.D."/>
            <person name="Blanchette R.A."/>
            <person name="Henrissat B."/>
            <person name="Martin F."/>
            <person name="Cullen D."/>
            <person name="Hibbett D.S."/>
            <person name="Grigoriev I.V."/>
        </authorList>
    </citation>
    <scope>NUCLEOTIDE SEQUENCE [LARGE SCALE GENOMIC DNA]</scope>
    <source>
        <strain evidence="10">CBS 339.88</strain>
    </source>
</reference>
<evidence type="ECO:0000259" key="8">
    <source>
        <dbReference type="Pfam" id="PF20936"/>
    </source>
</evidence>
<keyword evidence="5" id="KW-0539">Nucleus</keyword>
<dbReference type="InterPro" id="IPR049317">
    <property type="entry name" value="GCIP-like_N"/>
</dbReference>
<keyword evidence="10" id="KW-1185">Reference proteome</keyword>
<evidence type="ECO:0000256" key="3">
    <source>
        <dbReference type="ARBA" id="ARBA00008940"/>
    </source>
</evidence>
<dbReference type="Pfam" id="PF13324">
    <property type="entry name" value="GCIP_N"/>
    <property type="match status" value="1"/>
</dbReference>
<evidence type="ECO:0000313" key="9">
    <source>
        <dbReference type="EMBL" id="KDR81609.1"/>
    </source>
</evidence>
<dbReference type="Gene3D" id="1.20.1420.10">
    <property type="entry name" value="Talin, central domain"/>
    <property type="match status" value="1"/>
</dbReference>
<organism evidence="9 10">
    <name type="scientific">Galerina marginata (strain CBS 339.88)</name>
    <dbReference type="NCBI Taxonomy" id="685588"/>
    <lineage>
        <taxon>Eukaryota</taxon>
        <taxon>Fungi</taxon>
        <taxon>Dikarya</taxon>
        <taxon>Basidiomycota</taxon>
        <taxon>Agaricomycotina</taxon>
        <taxon>Agaricomycetes</taxon>
        <taxon>Agaricomycetidae</taxon>
        <taxon>Agaricales</taxon>
        <taxon>Agaricineae</taxon>
        <taxon>Strophariaceae</taxon>
        <taxon>Galerina</taxon>
    </lineage>
</organism>
<dbReference type="InterPro" id="IPR049318">
    <property type="entry name" value="GCIP_C"/>
</dbReference>
<keyword evidence="4" id="KW-0963">Cytoplasm</keyword>
<evidence type="ECO:0000256" key="2">
    <source>
        <dbReference type="ARBA" id="ARBA00004496"/>
    </source>
</evidence>
<dbReference type="AlphaFoldDB" id="A0A067TNW6"/>
<dbReference type="PANTHER" id="PTHR15492:SF1">
    <property type="entry name" value="CYCLIN-D1-BINDING PROTEIN 1"/>
    <property type="match status" value="1"/>
</dbReference>
<dbReference type="EMBL" id="KL142370">
    <property type="protein sequence ID" value="KDR81609.1"/>
    <property type="molecule type" value="Genomic_DNA"/>
</dbReference>
<keyword evidence="6" id="KW-0131">Cell cycle</keyword>
<dbReference type="Proteomes" id="UP000027222">
    <property type="component" value="Unassembled WGS sequence"/>
</dbReference>
<gene>
    <name evidence="9" type="ORF">GALMADRAFT_239668</name>
</gene>
<dbReference type="OrthoDB" id="41588at2759"/>
<evidence type="ECO:0000256" key="1">
    <source>
        <dbReference type="ARBA" id="ARBA00004123"/>
    </source>
</evidence>
<dbReference type="Pfam" id="PF20936">
    <property type="entry name" value="GCIP_C"/>
    <property type="match status" value="1"/>
</dbReference>